<dbReference type="GO" id="GO:0008270">
    <property type="term" value="F:zinc ion binding"/>
    <property type="evidence" value="ECO:0007669"/>
    <property type="project" value="UniProtKB-UniRule"/>
</dbReference>
<sequence>MNSMQRNLEGKSEVLRKLIPVATQLEPLNALSSLSAQIASTDRILLLSAIKETRKAFEQRVGLIDRCFRVKPFIHKHGNSLVRIETKEPASLSFQALGATSEVYEYDVAIMRGSIVQPLPRLLATLYGHGIEMGLHPTLLGLADEGFANLVIERPLRVVAFLAQCSANLWLQTNGLIEKIVTLWSSFFRLWEQMMGISTAETVGCDYQLLQQAAAVLHPDELIVRMVHKLNLKDYLSEKSSQPSSGSVQAAESLLRVLHFIVTSRSIHGVGYFDPSIVAAIPSLPQLFPPDFNDLDESLEIEDAVLVDDIIHQLCLRPMTPSEVCSALPSHTFRSCLYELPPYCGLRGSAGHNSSTSIGDRKLAVRRLNDKIGPISNILQKVATQMLVGEDVKVTLRPDVLVVRFDLFHPSYGSKQQSEAKDAVIQSLTQAHEVNANLFPVDFPIPPPPPRPRRRFLSHLNAPILRLLRCPTFVRLLRQLLDIGIKYGSQQSRWSETLLELVLHLIIIALYEDFVAFTETGERPFLKAVSLVPEASESAEELEHLAELRHWERQDPPASTN</sequence>
<keyword evidence="1" id="KW-0862">Zinc</keyword>
<dbReference type="GO" id="GO:0016567">
    <property type="term" value="P:protein ubiquitination"/>
    <property type="evidence" value="ECO:0007669"/>
    <property type="project" value="UniProtKB-UniRule"/>
</dbReference>
<evidence type="ECO:0000256" key="1">
    <source>
        <dbReference type="RuleBase" id="RU366018"/>
    </source>
</evidence>
<dbReference type="GO" id="GO:0061630">
    <property type="term" value="F:ubiquitin protein ligase activity"/>
    <property type="evidence" value="ECO:0007669"/>
    <property type="project" value="UniProtKB-UniRule"/>
</dbReference>
<dbReference type="GO" id="GO:0071596">
    <property type="term" value="P:ubiquitin-dependent protein catabolic process via the N-end rule pathway"/>
    <property type="evidence" value="ECO:0007669"/>
    <property type="project" value="UniProtKB-UniRule"/>
</dbReference>
<dbReference type="AlphaFoldDB" id="A0A3P7KWZ3"/>
<keyword evidence="1" id="KW-0479">Metal-binding</keyword>
<comment type="similarity">
    <text evidence="1">Belongs to the E3 ubiquitin-protein ligase UBR1-like family.</text>
</comment>
<accession>A0A3P7KWZ3</accession>
<evidence type="ECO:0000313" key="2">
    <source>
        <dbReference type="EMBL" id="VDN09615.1"/>
    </source>
</evidence>
<dbReference type="GO" id="GO:0005737">
    <property type="term" value="C:cytoplasm"/>
    <property type="evidence" value="ECO:0007669"/>
    <property type="project" value="TreeGrafter"/>
</dbReference>
<dbReference type="UniPathway" id="UPA00143"/>
<organism evidence="2 3">
    <name type="scientific">Dibothriocephalus latus</name>
    <name type="common">Fish tapeworm</name>
    <name type="synonym">Diphyllobothrium latum</name>
    <dbReference type="NCBI Taxonomy" id="60516"/>
    <lineage>
        <taxon>Eukaryota</taxon>
        <taxon>Metazoa</taxon>
        <taxon>Spiralia</taxon>
        <taxon>Lophotrochozoa</taxon>
        <taxon>Platyhelminthes</taxon>
        <taxon>Cestoda</taxon>
        <taxon>Eucestoda</taxon>
        <taxon>Diphyllobothriidea</taxon>
        <taxon>Diphyllobothriidae</taxon>
        <taxon>Dibothriocephalus</taxon>
    </lineage>
</organism>
<dbReference type="PANTHER" id="PTHR21497:SF24">
    <property type="entry name" value="E3 UBIQUITIN-PROTEIN LIGASE UBR1"/>
    <property type="match status" value="1"/>
</dbReference>
<keyword evidence="1" id="KW-0808">Transferase</keyword>
<dbReference type="Proteomes" id="UP000281553">
    <property type="component" value="Unassembled WGS sequence"/>
</dbReference>
<dbReference type="EMBL" id="UYRU01047427">
    <property type="protein sequence ID" value="VDN09615.1"/>
    <property type="molecule type" value="Genomic_DNA"/>
</dbReference>
<keyword evidence="1" id="KW-0863">Zinc-finger</keyword>
<comment type="catalytic activity">
    <reaction evidence="1">
        <text>S-ubiquitinyl-[E2 ubiquitin-conjugating enzyme]-L-cysteine + [acceptor protein]-L-lysine = [E2 ubiquitin-conjugating enzyme]-L-cysteine + N(6)-ubiquitinyl-[acceptor protein]-L-lysine.</text>
        <dbReference type="EC" id="2.3.2.27"/>
    </reaction>
</comment>
<protein>
    <recommendedName>
        <fullName evidence="1">E3 ubiquitin-protein ligase</fullName>
        <ecNumber evidence="1">2.3.2.27</ecNumber>
    </recommendedName>
</protein>
<dbReference type="OrthoDB" id="6278451at2759"/>
<evidence type="ECO:0000313" key="3">
    <source>
        <dbReference type="Proteomes" id="UP000281553"/>
    </source>
</evidence>
<proteinExistence type="inferred from homology"/>
<keyword evidence="1" id="KW-0833">Ubl conjugation pathway</keyword>
<name>A0A3P7KWZ3_DIBLA</name>
<gene>
    <name evidence="2" type="ORF">DILT_LOCUS5446</name>
</gene>
<comment type="pathway">
    <text evidence="1">Protein modification; protein ubiquitination.</text>
</comment>
<comment type="function">
    <text evidence="1">Ubiquitin ligase protein which is a component of the N-end rule pathway. Recognizes and binds to proteins bearing specific N-terminal residues that are destabilizing according to the N-end rule, leading to their ubiquitination and subsequent degradation.</text>
</comment>
<dbReference type="InterPro" id="IPR039164">
    <property type="entry name" value="UBR1-like"/>
</dbReference>
<keyword evidence="3" id="KW-1185">Reference proteome</keyword>
<dbReference type="GO" id="GO:0000151">
    <property type="term" value="C:ubiquitin ligase complex"/>
    <property type="evidence" value="ECO:0007669"/>
    <property type="project" value="TreeGrafter"/>
</dbReference>
<dbReference type="PANTHER" id="PTHR21497">
    <property type="entry name" value="UBIQUITIN LIGASE E3 ALPHA-RELATED"/>
    <property type="match status" value="1"/>
</dbReference>
<dbReference type="EC" id="2.3.2.27" evidence="1"/>
<reference evidence="2 3" key="1">
    <citation type="submission" date="2018-11" db="EMBL/GenBank/DDBJ databases">
        <authorList>
            <consortium name="Pathogen Informatics"/>
        </authorList>
    </citation>
    <scope>NUCLEOTIDE SEQUENCE [LARGE SCALE GENOMIC DNA]</scope>
</reference>